<dbReference type="InterPro" id="IPR041657">
    <property type="entry name" value="HTH_17"/>
</dbReference>
<evidence type="ECO:0000313" key="3">
    <source>
        <dbReference type="Proteomes" id="UP001176806"/>
    </source>
</evidence>
<dbReference type="Proteomes" id="UP001176806">
    <property type="component" value="Unassembled WGS sequence"/>
</dbReference>
<gene>
    <name evidence="2" type="ORF">Q4Q40_15435</name>
</gene>
<protein>
    <submittedName>
        <fullName evidence="2">Helix-turn-helix domain-containing protein</fullName>
    </submittedName>
</protein>
<proteinExistence type="predicted"/>
<dbReference type="RefSeq" id="WP_303302793.1">
    <property type="nucleotide sequence ID" value="NZ_BAABDA010000050.1"/>
</dbReference>
<evidence type="ECO:0000313" key="2">
    <source>
        <dbReference type="EMBL" id="MDO5975585.1"/>
    </source>
</evidence>
<feature type="domain" description="Helix-turn-helix" evidence="1">
    <location>
        <begin position="35"/>
        <end position="84"/>
    </location>
</feature>
<dbReference type="Pfam" id="PF12728">
    <property type="entry name" value="HTH_17"/>
    <property type="match status" value="1"/>
</dbReference>
<comment type="caution">
    <text evidence="2">The sequence shown here is derived from an EMBL/GenBank/DDBJ whole genome shotgun (WGS) entry which is preliminary data.</text>
</comment>
<sequence length="89" mass="10468">MEVVCLQEEAFYALFDKVLEHIGNKYGDKPRKWISDQEAMSRLNIKSKTTLQELRDNGDIGFSQPRKKVILYDADSIETYLEKHSRKPY</sequence>
<name>A0ABT8WR05_9FLAO</name>
<evidence type="ECO:0000259" key="1">
    <source>
        <dbReference type="Pfam" id="PF12728"/>
    </source>
</evidence>
<organism evidence="2 3">
    <name type="scientific">Flavivirga jejuensis</name>
    <dbReference type="NCBI Taxonomy" id="870487"/>
    <lineage>
        <taxon>Bacteria</taxon>
        <taxon>Pseudomonadati</taxon>
        <taxon>Bacteroidota</taxon>
        <taxon>Flavobacteriia</taxon>
        <taxon>Flavobacteriales</taxon>
        <taxon>Flavobacteriaceae</taxon>
        <taxon>Flavivirga</taxon>
    </lineage>
</organism>
<reference evidence="2" key="1">
    <citation type="submission" date="2023-07" db="EMBL/GenBank/DDBJ databases">
        <title>Two novel species in the genus Flavivirga.</title>
        <authorList>
            <person name="Kwon K."/>
        </authorList>
    </citation>
    <scope>NUCLEOTIDE SEQUENCE</scope>
    <source>
        <strain evidence="2">KACC 14158</strain>
    </source>
</reference>
<accession>A0ABT8WR05</accession>
<dbReference type="EMBL" id="JAUOEL010000005">
    <property type="protein sequence ID" value="MDO5975585.1"/>
    <property type="molecule type" value="Genomic_DNA"/>
</dbReference>
<keyword evidence="3" id="KW-1185">Reference proteome</keyword>